<dbReference type="PROSITE" id="PS51462">
    <property type="entry name" value="NUDIX"/>
    <property type="match status" value="1"/>
</dbReference>
<gene>
    <name evidence="5" type="ORF">C8D90_11415</name>
</gene>
<dbReference type="PROSITE" id="PS00893">
    <property type="entry name" value="NUDIX_BOX"/>
    <property type="match status" value="1"/>
</dbReference>
<dbReference type="RefSeq" id="WP_115460292.1">
    <property type="nucleotide sequence ID" value="NZ_QRAP01000014.1"/>
</dbReference>
<dbReference type="OrthoDB" id="9791228at2"/>
<sequence length="144" mass="15480">MAEVVSPVAATIAVVVHNDRVLLVRRANPPDAGLWGFPGGKIQAGETLSAAALRELHEETNLIAEAGPVLTTLDALDYAANGQLRHHFILVAVLCRCCHGETKIRAGDDALEARWFVTSDLMREPPPLSEGVLDVLRLALQTGR</sequence>
<keyword evidence="6" id="KW-1185">Reference proteome</keyword>
<dbReference type="SUPFAM" id="SSF55811">
    <property type="entry name" value="Nudix"/>
    <property type="match status" value="1"/>
</dbReference>
<evidence type="ECO:0000256" key="3">
    <source>
        <dbReference type="RuleBase" id="RU003476"/>
    </source>
</evidence>
<keyword evidence="2 3" id="KW-0378">Hydrolase</keyword>
<dbReference type="PANTHER" id="PTHR43736">
    <property type="entry name" value="ADP-RIBOSE PYROPHOSPHATASE"/>
    <property type="match status" value="1"/>
</dbReference>
<dbReference type="CDD" id="cd04673">
    <property type="entry name" value="NUDIX_ADPRase"/>
    <property type="match status" value="1"/>
</dbReference>
<comment type="cofactor">
    <cofactor evidence="1">
        <name>Mg(2+)</name>
        <dbReference type="ChEBI" id="CHEBI:18420"/>
    </cofactor>
</comment>
<evidence type="ECO:0000256" key="1">
    <source>
        <dbReference type="ARBA" id="ARBA00001946"/>
    </source>
</evidence>
<dbReference type="Pfam" id="PF00293">
    <property type="entry name" value="NUDIX"/>
    <property type="match status" value="1"/>
</dbReference>
<comment type="caution">
    <text evidence="5">The sequence shown here is derived from an EMBL/GenBank/DDBJ whole genome shotgun (WGS) entry which is preliminary data.</text>
</comment>
<dbReference type="Gene3D" id="3.90.79.10">
    <property type="entry name" value="Nucleoside Triphosphate Pyrophosphohydrolase"/>
    <property type="match status" value="1"/>
</dbReference>
<dbReference type="InterPro" id="IPR000086">
    <property type="entry name" value="NUDIX_hydrolase_dom"/>
</dbReference>
<dbReference type="PRINTS" id="PR00502">
    <property type="entry name" value="NUDIXFAMILY"/>
</dbReference>
<evidence type="ECO:0000313" key="6">
    <source>
        <dbReference type="Proteomes" id="UP000254848"/>
    </source>
</evidence>
<dbReference type="AlphaFoldDB" id="A0A370Q6W2"/>
<dbReference type="Proteomes" id="UP000254848">
    <property type="component" value="Unassembled WGS sequence"/>
</dbReference>
<proteinExistence type="inferred from homology"/>
<dbReference type="InterPro" id="IPR020084">
    <property type="entry name" value="NUDIX_hydrolase_CS"/>
</dbReference>
<dbReference type="PANTHER" id="PTHR43736:SF1">
    <property type="entry name" value="DIHYDRONEOPTERIN TRIPHOSPHATE DIPHOSPHATASE"/>
    <property type="match status" value="1"/>
</dbReference>
<feature type="domain" description="Nudix hydrolase" evidence="4">
    <location>
        <begin position="6"/>
        <end position="140"/>
    </location>
</feature>
<accession>A0A370Q6W2</accession>
<dbReference type="InterPro" id="IPR020476">
    <property type="entry name" value="Nudix_hydrolase"/>
</dbReference>
<evidence type="ECO:0000259" key="4">
    <source>
        <dbReference type="PROSITE" id="PS51462"/>
    </source>
</evidence>
<dbReference type="GO" id="GO:0016787">
    <property type="term" value="F:hydrolase activity"/>
    <property type="evidence" value="ECO:0007669"/>
    <property type="project" value="UniProtKB-KW"/>
</dbReference>
<dbReference type="InterPro" id="IPR015797">
    <property type="entry name" value="NUDIX_hydrolase-like_dom_sf"/>
</dbReference>
<comment type="similarity">
    <text evidence="3">Belongs to the Nudix hydrolase family.</text>
</comment>
<name>A0A370Q6W2_9GAMM</name>
<evidence type="ECO:0000256" key="2">
    <source>
        <dbReference type="ARBA" id="ARBA00022801"/>
    </source>
</evidence>
<reference evidence="5 6" key="1">
    <citation type="submission" date="2018-07" db="EMBL/GenBank/DDBJ databases">
        <title>Genomic Encyclopedia of Type Strains, Phase IV (KMG-IV): sequencing the most valuable type-strain genomes for metagenomic binning, comparative biology and taxonomic classification.</title>
        <authorList>
            <person name="Goeker M."/>
        </authorList>
    </citation>
    <scope>NUCLEOTIDE SEQUENCE [LARGE SCALE GENOMIC DNA]</scope>
    <source>
        <strain evidence="5 6">DSM 103736</strain>
    </source>
</reference>
<protein>
    <submittedName>
        <fullName evidence="5">8-oxo-dGTP diphosphatase</fullName>
    </submittedName>
</protein>
<dbReference type="EMBL" id="QRAP01000014">
    <property type="protein sequence ID" value="RDK84096.1"/>
    <property type="molecule type" value="Genomic_DNA"/>
</dbReference>
<organism evidence="5 6">
    <name type="scientific">Enterobacillus tribolii</name>
    <dbReference type="NCBI Taxonomy" id="1487935"/>
    <lineage>
        <taxon>Bacteria</taxon>
        <taxon>Pseudomonadati</taxon>
        <taxon>Pseudomonadota</taxon>
        <taxon>Gammaproteobacteria</taxon>
        <taxon>Enterobacterales</taxon>
        <taxon>Hafniaceae</taxon>
        <taxon>Enterobacillus</taxon>
    </lineage>
</organism>
<evidence type="ECO:0000313" key="5">
    <source>
        <dbReference type="EMBL" id="RDK84096.1"/>
    </source>
</evidence>